<proteinExistence type="predicted"/>
<protein>
    <recommendedName>
        <fullName evidence="1">MnmC-like methyltransferase domain-containing protein</fullName>
    </recommendedName>
</protein>
<comment type="caution">
    <text evidence="2">The sequence shown here is derived from an EMBL/GenBank/DDBJ whole genome shotgun (WGS) entry which is preliminary data.</text>
</comment>
<sequence>MVTLAYWKPIFTSKTFFITMLVSPEAYPQKVTEDGSYTFFSTEFDECYHSTSGAREEAEKKFILSSRLAAKADQSNNLKVLDICYGLGYNAAAALAAIWRVRGDCRVELLALESDRMVPLAAIRENLLNSWSQPIPEYLSDFAHNHRLDLPNLTAKLLIGDARQTITKVIEAGFQAEAIFLDPFSPGKCPQLWTVEFLALVAKCLSPTGYLVTYSCAASVRRALQLAGLQIGATDSVGRRSPGTIASFLSLPPSLSAQEREHLQTKAAIPYRDETLTDPAEVIIQRRRSEQALSDLEPTSHWKKRWQRAVSSIEISE</sequence>
<dbReference type="AlphaFoldDB" id="A0A822LB16"/>
<dbReference type="InterPro" id="IPR008471">
    <property type="entry name" value="MnmC-like_methylTransf"/>
</dbReference>
<dbReference type="Pfam" id="PF05430">
    <property type="entry name" value="Methyltransf_30"/>
    <property type="match status" value="1"/>
</dbReference>
<dbReference type="EMBL" id="CAIH01000221">
    <property type="protein sequence ID" value="CCH93341.1"/>
    <property type="molecule type" value="Genomic_DNA"/>
</dbReference>
<dbReference type="PANTHER" id="PTHR39963">
    <property type="entry name" value="SLL0983 PROTEIN"/>
    <property type="match status" value="1"/>
</dbReference>
<dbReference type="InterPro" id="IPR029063">
    <property type="entry name" value="SAM-dependent_MTases_sf"/>
</dbReference>
<dbReference type="SUPFAM" id="SSF53335">
    <property type="entry name" value="S-adenosyl-L-methionine-dependent methyltransferases"/>
    <property type="match status" value="1"/>
</dbReference>
<reference evidence="2 3" key="1">
    <citation type="submission" date="2012-04" db="EMBL/GenBank/DDBJ databases">
        <authorList>
            <person name="Genoscope - CEA"/>
        </authorList>
    </citation>
    <scope>NUCLEOTIDE SEQUENCE [LARGE SCALE GENOMIC DNA]</scope>
    <source>
        <strain evidence="2 3">9432</strain>
    </source>
</reference>
<dbReference type="Proteomes" id="UP000005806">
    <property type="component" value="Unassembled WGS sequence"/>
</dbReference>
<evidence type="ECO:0000313" key="2">
    <source>
        <dbReference type="EMBL" id="CCH93341.1"/>
    </source>
</evidence>
<feature type="domain" description="MnmC-like methyltransferase" evidence="1">
    <location>
        <begin position="130"/>
        <end position="247"/>
    </location>
</feature>
<name>A0A822LB16_MICAE</name>
<dbReference type="GO" id="GO:0016645">
    <property type="term" value="F:oxidoreductase activity, acting on the CH-NH group of donors"/>
    <property type="evidence" value="ECO:0007669"/>
    <property type="project" value="InterPro"/>
</dbReference>
<gene>
    <name evidence="2" type="ORF">MICCA_2980002</name>
</gene>
<organism evidence="2 3">
    <name type="scientific">Microcystis aeruginosa PCC 9432</name>
    <dbReference type="NCBI Taxonomy" id="1160280"/>
    <lineage>
        <taxon>Bacteria</taxon>
        <taxon>Bacillati</taxon>
        <taxon>Cyanobacteriota</taxon>
        <taxon>Cyanophyceae</taxon>
        <taxon>Oscillatoriophycideae</taxon>
        <taxon>Chroococcales</taxon>
        <taxon>Microcystaceae</taxon>
        <taxon>Microcystis</taxon>
    </lineage>
</organism>
<evidence type="ECO:0000313" key="3">
    <source>
        <dbReference type="Proteomes" id="UP000005806"/>
    </source>
</evidence>
<evidence type="ECO:0000259" key="1">
    <source>
        <dbReference type="Pfam" id="PF05430"/>
    </source>
</evidence>
<dbReference type="PANTHER" id="PTHR39963:SF1">
    <property type="entry name" value="MNMC-LIKE METHYLTRANSFERASE DOMAIN-CONTAINING PROTEIN"/>
    <property type="match status" value="1"/>
</dbReference>
<accession>A0A822LB16</accession>
<dbReference type="Gene3D" id="3.40.50.150">
    <property type="entry name" value="Vaccinia Virus protein VP39"/>
    <property type="match status" value="1"/>
</dbReference>